<dbReference type="Pfam" id="PF06371">
    <property type="entry name" value="Drf_GBD"/>
    <property type="match status" value="1"/>
</dbReference>
<dbReference type="EMBL" id="ADBJ01000040">
    <property type="protein sequence ID" value="EFA77748.1"/>
    <property type="molecule type" value="Genomic_DNA"/>
</dbReference>
<dbReference type="InterPro" id="IPR051425">
    <property type="entry name" value="Formin_Homology"/>
</dbReference>
<dbReference type="GO" id="GO:0015629">
    <property type="term" value="C:actin cytoskeleton"/>
    <property type="evidence" value="ECO:0007669"/>
    <property type="project" value="TreeGrafter"/>
</dbReference>
<dbReference type="RefSeq" id="XP_020429876.1">
    <property type="nucleotide sequence ID" value="XM_020580200.1"/>
</dbReference>
<evidence type="ECO:0000256" key="1">
    <source>
        <dbReference type="ARBA" id="ARBA00008214"/>
    </source>
</evidence>
<evidence type="ECO:0000256" key="5">
    <source>
        <dbReference type="SAM" id="MobiDB-lite"/>
    </source>
</evidence>
<dbReference type="SUPFAM" id="SSF101447">
    <property type="entry name" value="Formin homology 2 domain (FH2 domain)"/>
    <property type="match status" value="1"/>
</dbReference>
<feature type="region of interest" description="Disordered" evidence="5">
    <location>
        <begin position="505"/>
        <end position="617"/>
    </location>
</feature>
<protein>
    <submittedName>
        <fullName evidence="8">Actin binding protein</fullName>
    </submittedName>
</protein>
<dbReference type="InterPro" id="IPR011989">
    <property type="entry name" value="ARM-like"/>
</dbReference>
<feature type="domain" description="GBD/FH3" evidence="6">
    <location>
        <begin position="42"/>
        <end position="412"/>
    </location>
</feature>
<evidence type="ECO:0000256" key="4">
    <source>
        <dbReference type="SAM" id="Coils"/>
    </source>
</evidence>
<reference evidence="8 9" key="1">
    <citation type="journal article" date="2011" name="Genome Res.">
        <title>Phylogeny-wide analysis of social amoeba genomes highlights ancient origins for complex intercellular communication.</title>
        <authorList>
            <person name="Heidel A.J."/>
            <person name="Lawal H.M."/>
            <person name="Felder M."/>
            <person name="Schilde C."/>
            <person name="Helps N.R."/>
            <person name="Tunggal B."/>
            <person name="Rivero F."/>
            <person name="John U."/>
            <person name="Schleicher M."/>
            <person name="Eichinger L."/>
            <person name="Platzer M."/>
            <person name="Noegel A.A."/>
            <person name="Schaap P."/>
            <person name="Gloeckner G."/>
        </authorList>
    </citation>
    <scope>NUCLEOTIDE SEQUENCE [LARGE SCALE GENOMIC DNA]</scope>
    <source>
        <strain evidence="9">ATCC 26659 / Pp 5 / PN500</strain>
    </source>
</reference>
<name>D3BLH1_HETP5</name>
<gene>
    <name evidence="8" type="primary">forB</name>
    <name evidence="8" type="ORF">PPL_09405</name>
</gene>
<dbReference type="Pfam" id="PF06367">
    <property type="entry name" value="Drf_FH3"/>
    <property type="match status" value="1"/>
</dbReference>
<keyword evidence="3" id="KW-0009">Actin-binding</keyword>
<dbReference type="InterPro" id="IPR015425">
    <property type="entry name" value="FH2_Formin"/>
</dbReference>
<evidence type="ECO:0000313" key="9">
    <source>
        <dbReference type="Proteomes" id="UP000001396"/>
    </source>
</evidence>
<feature type="compositionally biased region" description="Polar residues" evidence="5">
    <location>
        <begin position="505"/>
        <end position="538"/>
    </location>
</feature>
<feature type="region of interest" description="Disordered" evidence="5">
    <location>
        <begin position="990"/>
        <end position="1032"/>
    </location>
</feature>
<dbReference type="PROSITE" id="PS51444">
    <property type="entry name" value="FH2"/>
    <property type="match status" value="1"/>
</dbReference>
<comment type="similarity">
    <text evidence="1">Belongs to the formin homology family. Diaphanous subfamily.</text>
</comment>
<feature type="compositionally biased region" description="Polar residues" evidence="5">
    <location>
        <begin position="26"/>
        <end position="40"/>
    </location>
</feature>
<evidence type="ECO:0000313" key="8">
    <source>
        <dbReference type="EMBL" id="EFA77748.1"/>
    </source>
</evidence>
<keyword evidence="9" id="KW-1185">Reference proteome</keyword>
<feature type="compositionally biased region" description="Low complexity" evidence="5">
    <location>
        <begin position="991"/>
        <end position="1007"/>
    </location>
</feature>
<evidence type="ECO:0000256" key="2">
    <source>
        <dbReference type="ARBA" id="ARBA00023054"/>
    </source>
</evidence>
<dbReference type="PANTHER" id="PTHR45725">
    <property type="entry name" value="FORMIN HOMOLOGY 2 FAMILY MEMBER"/>
    <property type="match status" value="1"/>
</dbReference>
<dbReference type="GO" id="GO:0005522">
    <property type="term" value="F:profilin binding"/>
    <property type="evidence" value="ECO:0007669"/>
    <property type="project" value="TreeGrafter"/>
</dbReference>
<feature type="coiled-coil region" evidence="4">
    <location>
        <begin position="471"/>
        <end position="505"/>
    </location>
</feature>
<dbReference type="SMART" id="SM00498">
    <property type="entry name" value="FH2"/>
    <property type="match status" value="1"/>
</dbReference>
<dbReference type="InterPro" id="IPR010473">
    <property type="entry name" value="GTPase-bd"/>
</dbReference>
<sequence>MFGNIIKGIKGDKDKDKEKDKDRKQSVSPAVINNNSNGGTTKAPIASEDLGQQFASLLDELGVPDAKKAEMQAWSNDKKWVLLMQHKDKIRDAEEKAKQNGTLYDTPQYFLSAMRENAAAQNQKLISELRVCLGSNPMSWINSFLQLGGFVEILKIFQTFQLKPEKDKTDFLIMSDCVTCIKSLLNSTNGLKSVMATSHTFKLLILCLDLTYPPELRSLILSLTAALSLVPKIGHDFVLEAVENFRQSTRERTRFQTIVEGAKQVAKSQLQFEYWTSFMTFVNSVVNSPVDLQTRVSLRSEFTALELIELVKPSRGKHSELDTQLDVFFECLEEDSEEMDSAYTDVNIRSPTEVSSKLDAMLQQSPALHHHFLSILRCLYTLASTQSDLGGKQWNLLDEAVGSLLSDPTRQSQSDRIDTLTSENRKLIEQIEHLKHSAAATAATAATPAPTVTVVQQQQPQVDTTVFTDKIKNLTTSLDEMKSDNQQLNSKINELDRTIKSLEQQLASRPKSTNEPSPSPNTLTAEPTTPDITNSEPIPSSGGPPPPPPPPGGAPPPPPPPGGAPPPPPPPPGGAGGPPPPPPPPGGKKSAAPGAPAAPTGPNLPSRKTPPTPSVKMVGLQWKKVNNNIIENSMWMNAKEFSLNDQFKGLEELFQVKKPAAAKPMEAGGGPLAGSSVGSPTKPAQAISILDIKRSQAISIMLSRFKMPLADLAKAINQLDETRLTLEDAKSLSKFTPTPEEVELLREEDFSSLGKPEQFLYEMSKVTRINEKLDCFIFKQKLRSQIEELSPDVQVLLKASNELKESKHFQKLLEIILSLGNFINGGTPRGDVYGFKLDSLSSLAEMRSPVDNKITLLVWLIQFLEQKHPDLLHFHEQLSNCEDAKRVSVQTIKSELGGLRKGLNQVKQEVEVSEGAAKTVLSNFLGQATDSVGQLEKQSTLACDSFSAVVAYFGEDSKTATPEEFFANISKFKSEFKRTHEQMLKERENANKAAAKKLAGASASTGSPKPPTPGGFKPPAGALPMMKPTSPVAPSLQVQYAGGEDDDDHAPNGQFMESLMSSMRGGQAIRISRRCSAYIGAPGQNQTGIDALRDHLKKTTK</sequence>
<dbReference type="InterPro" id="IPR010472">
    <property type="entry name" value="FH3_dom"/>
</dbReference>
<feature type="compositionally biased region" description="Basic and acidic residues" evidence="5">
    <location>
        <begin position="9"/>
        <end position="25"/>
    </location>
</feature>
<accession>D3BLH1</accession>
<dbReference type="AlphaFoldDB" id="D3BLH1"/>
<dbReference type="Pfam" id="PF02181">
    <property type="entry name" value="FH2"/>
    <property type="match status" value="1"/>
</dbReference>
<feature type="compositionally biased region" description="Pro residues" evidence="5">
    <location>
        <begin position="542"/>
        <end position="586"/>
    </location>
</feature>
<dbReference type="OMA" id="AMLYFQE"/>
<dbReference type="GO" id="GO:0070060">
    <property type="term" value="P:'de novo' actin filament nucleation"/>
    <property type="evidence" value="ECO:0007669"/>
    <property type="project" value="TreeGrafter"/>
</dbReference>
<dbReference type="PROSITE" id="PS51232">
    <property type="entry name" value="GBD_FH3"/>
    <property type="match status" value="1"/>
</dbReference>
<dbReference type="SMART" id="SM01139">
    <property type="entry name" value="Drf_FH3"/>
    <property type="match status" value="1"/>
</dbReference>
<dbReference type="InterPro" id="IPR014768">
    <property type="entry name" value="GBD/FH3_dom"/>
</dbReference>
<dbReference type="InParanoid" id="D3BLH1"/>
<feature type="domain" description="FH2" evidence="7">
    <location>
        <begin position="607"/>
        <end position="1002"/>
    </location>
</feature>
<proteinExistence type="inferred from homology"/>
<dbReference type="GeneID" id="31364880"/>
<dbReference type="STRING" id="670386.D3BLH1"/>
<dbReference type="PANTHER" id="PTHR45725:SF8">
    <property type="entry name" value="FORMIN-B"/>
    <property type="match status" value="1"/>
</dbReference>
<evidence type="ECO:0000256" key="3">
    <source>
        <dbReference type="ARBA" id="ARBA00023203"/>
    </source>
</evidence>
<dbReference type="Proteomes" id="UP000001396">
    <property type="component" value="Unassembled WGS sequence"/>
</dbReference>
<evidence type="ECO:0000259" key="6">
    <source>
        <dbReference type="PROSITE" id="PS51232"/>
    </source>
</evidence>
<dbReference type="GO" id="GO:0031267">
    <property type="term" value="F:small GTPase binding"/>
    <property type="evidence" value="ECO:0007669"/>
    <property type="project" value="InterPro"/>
</dbReference>
<feature type="compositionally biased region" description="Low complexity" evidence="5">
    <location>
        <begin position="587"/>
        <end position="601"/>
    </location>
</feature>
<dbReference type="SUPFAM" id="SSF48371">
    <property type="entry name" value="ARM repeat"/>
    <property type="match status" value="1"/>
</dbReference>
<dbReference type="GO" id="GO:0051015">
    <property type="term" value="F:actin filament binding"/>
    <property type="evidence" value="ECO:0007669"/>
    <property type="project" value="TreeGrafter"/>
</dbReference>
<dbReference type="GO" id="GO:0030041">
    <property type="term" value="P:actin filament polymerization"/>
    <property type="evidence" value="ECO:0007669"/>
    <property type="project" value="TreeGrafter"/>
</dbReference>
<feature type="region of interest" description="Disordered" evidence="5">
    <location>
        <begin position="1"/>
        <end position="44"/>
    </location>
</feature>
<dbReference type="InterPro" id="IPR042201">
    <property type="entry name" value="FH2_Formin_sf"/>
</dbReference>
<dbReference type="SMART" id="SM01140">
    <property type="entry name" value="Drf_GBD"/>
    <property type="match status" value="1"/>
</dbReference>
<feature type="coiled-coil region" evidence="4">
    <location>
        <begin position="410"/>
        <end position="437"/>
    </location>
</feature>
<keyword evidence="2 4" id="KW-0175">Coiled coil</keyword>
<dbReference type="InterPro" id="IPR016024">
    <property type="entry name" value="ARM-type_fold"/>
</dbReference>
<comment type="caution">
    <text evidence="8">The sequence shown here is derived from an EMBL/GenBank/DDBJ whole genome shotgun (WGS) entry which is preliminary data.</text>
</comment>
<organism evidence="8 9">
    <name type="scientific">Heterostelium pallidum (strain ATCC 26659 / Pp 5 / PN500)</name>
    <name type="common">Cellular slime mold</name>
    <name type="synonym">Polysphondylium pallidum</name>
    <dbReference type="NCBI Taxonomy" id="670386"/>
    <lineage>
        <taxon>Eukaryota</taxon>
        <taxon>Amoebozoa</taxon>
        <taxon>Evosea</taxon>
        <taxon>Eumycetozoa</taxon>
        <taxon>Dictyostelia</taxon>
        <taxon>Acytosteliales</taxon>
        <taxon>Acytosteliaceae</taxon>
        <taxon>Heterostelium</taxon>
    </lineage>
</organism>
<dbReference type="Gene3D" id="1.25.10.10">
    <property type="entry name" value="Leucine-rich Repeat Variant"/>
    <property type="match status" value="1"/>
</dbReference>
<dbReference type="Gene3D" id="1.20.58.2220">
    <property type="entry name" value="Formin, FH2 domain"/>
    <property type="match status" value="1"/>
</dbReference>
<evidence type="ECO:0000259" key="7">
    <source>
        <dbReference type="PROSITE" id="PS51444"/>
    </source>
</evidence>